<keyword evidence="1" id="KW-0472">Membrane</keyword>
<dbReference type="OrthoDB" id="1253476at2"/>
<reference evidence="2 3" key="1">
    <citation type="journal article" date="2014" name="Acta Crystallogr. D">
        <title>Structure-based characterization and antifreeze properties of a hyperactive ice-binding protein from the Antarctic bacterium Flavobacterium frigoris PS1.</title>
        <authorList>
            <person name="Do H."/>
            <person name="Kim S.J."/>
            <person name="Kim H.J."/>
            <person name="Lee J.H."/>
        </authorList>
    </citation>
    <scope>NUCLEOTIDE SEQUENCE [LARGE SCALE GENOMIC DNA]</scope>
    <source>
        <strain evidence="2 3">PS1</strain>
    </source>
</reference>
<sequence>MNKILAFIGYFFLLLNFILFFKSIAHRGKAYRLFVFYLGLILIVQIWSELLIRQKTNNLFLSHFYFIGQFVILTLFYFNLLKKVDLQRKIVKGASITVLLILGWQYFNNPSLFFEFNLLEIFVTSFVIIIYAVFHFFNLLNEKKEFYYINIGVVMYLFGSTILFLAGNFMISLNPEINQLPWIFNSFLYIVYHVFIFVEWKKSYSKKKLNS</sequence>
<feature type="transmembrane region" description="Helical" evidence="1">
    <location>
        <begin position="60"/>
        <end position="78"/>
    </location>
</feature>
<organism evidence="2 3">
    <name type="scientific">Flavobacterium frigoris (strain PS1)</name>
    <dbReference type="NCBI Taxonomy" id="1086011"/>
    <lineage>
        <taxon>Bacteria</taxon>
        <taxon>Pseudomonadati</taxon>
        <taxon>Bacteroidota</taxon>
        <taxon>Flavobacteriia</taxon>
        <taxon>Flavobacteriales</taxon>
        <taxon>Flavobacteriaceae</taxon>
        <taxon>Flavobacterium</taxon>
    </lineage>
</organism>
<accession>H7FLG8</accession>
<evidence type="ECO:0008006" key="4">
    <source>
        <dbReference type="Google" id="ProtNLM"/>
    </source>
</evidence>
<keyword evidence="3" id="KW-1185">Reference proteome</keyword>
<dbReference type="Proteomes" id="UP000005566">
    <property type="component" value="Unassembled WGS sequence"/>
</dbReference>
<keyword evidence="1" id="KW-1133">Transmembrane helix</keyword>
<evidence type="ECO:0000313" key="3">
    <source>
        <dbReference type="Proteomes" id="UP000005566"/>
    </source>
</evidence>
<feature type="transmembrane region" description="Helical" evidence="1">
    <location>
        <begin position="90"/>
        <end position="107"/>
    </location>
</feature>
<feature type="transmembrane region" description="Helical" evidence="1">
    <location>
        <begin position="119"/>
        <end position="140"/>
    </location>
</feature>
<dbReference type="RefSeq" id="WP_007136193.1">
    <property type="nucleotide sequence ID" value="NZ_AHKF01000004.1"/>
</dbReference>
<feature type="transmembrane region" description="Helical" evidence="1">
    <location>
        <begin position="182"/>
        <end position="200"/>
    </location>
</feature>
<protein>
    <recommendedName>
        <fullName evidence="4">YhhN-like protein</fullName>
    </recommendedName>
</protein>
<dbReference type="EMBL" id="AHKF01000004">
    <property type="protein sequence ID" value="EIA10510.1"/>
    <property type="molecule type" value="Genomic_DNA"/>
</dbReference>
<keyword evidence="1" id="KW-0812">Transmembrane</keyword>
<dbReference type="AlphaFoldDB" id="H7FLG8"/>
<dbReference type="eggNOG" id="ENOG5032RK2">
    <property type="taxonomic scope" value="Bacteria"/>
</dbReference>
<dbReference type="STRING" id="1086011.HJ01_00016"/>
<evidence type="ECO:0000313" key="2">
    <source>
        <dbReference type="EMBL" id="EIA10510.1"/>
    </source>
</evidence>
<evidence type="ECO:0000256" key="1">
    <source>
        <dbReference type="SAM" id="Phobius"/>
    </source>
</evidence>
<dbReference type="PATRIC" id="fig|1086011.3.peg.15"/>
<proteinExistence type="predicted"/>
<name>H7FLG8_FLAFP</name>
<feature type="transmembrane region" description="Helical" evidence="1">
    <location>
        <begin position="6"/>
        <end position="24"/>
    </location>
</feature>
<gene>
    <name evidence="2" type="ORF">HJ01_00016</name>
</gene>
<feature type="transmembrane region" description="Helical" evidence="1">
    <location>
        <begin position="31"/>
        <end position="48"/>
    </location>
</feature>
<comment type="caution">
    <text evidence="2">The sequence shown here is derived from an EMBL/GenBank/DDBJ whole genome shotgun (WGS) entry which is preliminary data.</text>
</comment>
<feature type="transmembrane region" description="Helical" evidence="1">
    <location>
        <begin position="147"/>
        <end position="170"/>
    </location>
</feature>